<proteinExistence type="predicted"/>
<evidence type="ECO:0000313" key="3">
    <source>
        <dbReference type="Proteomes" id="UP001457282"/>
    </source>
</evidence>
<name>A0AAW1Y1L7_RUBAR</name>
<feature type="region of interest" description="Disordered" evidence="1">
    <location>
        <begin position="66"/>
        <end position="85"/>
    </location>
</feature>
<feature type="compositionally biased region" description="Basic and acidic residues" evidence="1">
    <location>
        <begin position="114"/>
        <end position="128"/>
    </location>
</feature>
<feature type="compositionally biased region" description="Polar residues" evidence="1">
    <location>
        <begin position="28"/>
        <end position="43"/>
    </location>
</feature>
<protein>
    <submittedName>
        <fullName evidence="2">Uncharacterized protein</fullName>
    </submittedName>
</protein>
<gene>
    <name evidence="2" type="ORF">M0R45_008533</name>
</gene>
<keyword evidence="3" id="KW-1185">Reference proteome</keyword>
<reference evidence="2 3" key="1">
    <citation type="journal article" date="2023" name="G3 (Bethesda)">
        <title>A chromosome-length genome assembly and annotation of blackberry (Rubus argutus, cv. 'Hillquist').</title>
        <authorList>
            <person name="Bruna T."/>
            <person name="Aryal R."/>
            <person name="Dudchenko O."/>
            <person name="Sargent D.J."/>
            <person name="Mead D."/>
            <person name="Buti M."/>
            <person name="Cavallini A."/>
            <person name="Hytonen T."/>
            <person name="Andres J."/>
            <person name="Pham M."/>
            <person name="Weisz D."/>
            <person name="Mascagni F."/>
            <person name="Usai G."/>
            <person name="Natali L."/>
            <person name="Bassil N."/>
            <person name="Fernandez G.E."/>
            <person name="Lomsadze A."/>
            <person name="Armour M."/>
            <person name="Olukolu B."/>
            <person name="Poorten T."/>
            <person name="Britton C."/>
            <person name="Davik J."/>
            <person name="Ashrafi H."/>
            <person name="Aiden E.L."/>
            <person name="Borodovsky M."/>
            <person name="Worthington M."/>
        </authorList>
    </citation>
    <scope>NUCLEOTIDE SEQUENCE [LARGE SCALE GENOMIC DNA]</scope>
    <source>
        <strain evidence="2">PI 553951</strain>
    </source>
</reference>
<feature type="region of interest" description="Disordered" evidence="1">
    <location>
        <begin position="1"/>
        <end position="43"/>
    </location>
</feature>
<comment type="caution">
    <text evidence="2">The sequence shown here is derived from an EMBL/GenBank/DDBJ whole genome shotgun (WGS) entry which is preliminary data.</text>
</comment>
<sequence length="143" mass="15774">MKDLGSYNKQPTSDERDLPEIKLFDDGNNPNSVSRARAESTSRISKYGNQHMLFYVERARIQGNHVLRPKSGDPELGGGEDSGHEVAYGERCHLDSDLGDDEGLLSVVEELVEKGEEGAREEAQEPHSEGPYGQRRVVVVGHG</sequence>
<evidence type="ECO:0000313" key="2">
    <source>
        <dbReference type="EMBL" id="KAK9942890.1"/>
    </source>
</evidence>
<dbReference type="EMBL" id="JBEDUW010000002">
    <property type="protein sequence ID" value="KAK9942890.1"/>
    <property type="molecule type" value="Genomic_DNA"/>
</dbReference>
<dbReference type="AlphaFoldDB" id="A0AAW1Y1L7"/>
<feature type="compositionally biased region" description="Basic and acidic residues" evidence="1">
    <location>
        <begin position="12"/>
        <end position="25"/>
    </location>
</feature>
<feature type="region of interest" description="Disordered" evidence="1">
    <location>
        <begin position="114"/>
        <end position="135"/>
    </location>
</feature>
<dbReference type="Proteomes" id="UP001457282">
    <property type="component" value="Unassembled WGS sequence"/>
</dbReference>
<accession>A0AAW1Y1L7</accession>
<organism evidence="2 3">
    <name type="scientific">Rubus argutus</name>
    <name type="common">Southern blackberry</name>
    <dbReference type="NCBI Taxonomy" id="59490"/>
    <lineage>
        <taxon>Eukaryota</taxon>
        <taxon>Viridiplantae</taxon>
        <taxon>Streptophyta</taxon>
        <taxon>Embryophyta</taxon>
        <taxon>Tracheophyta</taxon>
        <taxon>Spermatophyta</taxon>
        <taxon>Magnoliopsida</taxon>
        <taxon>eudicotyledons</taxon>
        <taxon>Gunneridae</taxon>
        <taxon>Pentapetalae</taxon>
        <taxon>rosids</taxon>
        <taxon>fabids</taxon>
        <taxon>Rosales</taxon>
        <taxon>Rosaceae</taxon>
        <taxon>Rosoideae</taxon>
        <taxon>Rosoideae incertae sedis</taxon>
        <taxon>Rubus</taxon>
    </lineage>
</organism>
<evidence type="ECO:0000256" key="1">
    <source>
        <dbReference type="SAM" id="MobiDB-lite"/>
    </source>
</evidence>